<gene>
    <name evidence="2" type="ORF">EC957_010579</name>
</gene>
<sequence length="675" mass="77925">MLRSLSVRLGWNQQHRRSTLTLSPLCLPEILIIIFSYLSDDALRQSVAPVCRLWLHTVQNVMVREVVWFSEWSPNRLSVALSTLPGAGRLICHNQFTNHPAELLLLDALRQLEVEYQQQLNGSNNNNNQEQGRQDVIRSPARQTTYQFFFHKSVPLQHLDLLTTRLSSTTFDQFPFPTSLTTINLALCREHRSAFSLTRILTLCPLLESFHAKCRANIHVRITLELPKQQQSSNTTTFGQQQQQQENRKELALRSLILEGLNLDLAKFMILLTTTPHLKELKLINIESTWPRTWTGLLDYLPTLPYKLESTHFSFNNKSSNSSEMEAMLAMQAMSSEWSLWNLNVQPSLLQSLESTANVVTKLELYWSHHGIRWNQLDLGSVPTLIHKYLCNSPHLVHLRVIRSAFLIEDMDLFGRRTFGNLSVLNSNACDSDLIPDPAETSKKLEVWQCRNLKTLQFEINAHQDVIPMTDPVQSRILFGYISRVCPNLEDLFITCPSLCVDASRRSYIPSLSLKLYGGVCLLSRLRSLKRLRIEDYYLCQGPNCEVYEMNWIVPSGRDSWSHKKRQEEMSEWSSKETEETRLETERKAKGGLKKLTPASKAKEDVRLAKELQDLGLIVDVRNMVKEMNGYFSVPCFPELERLSFEYPIDHRPRNELHRLFPKNSRLDGSSITWF</sequence>
<feature type="region of interest" description="Disordered" evidence="1">
    <location>
        <begin position="567"/>
        <end position="588"/>
    </location>
</feature>
<evidence type="ECO:0008006" key="4">
    <source>
        <dbReference type="Google" id="ProtNLM"/>
    </source>
</evidence>
<organism evidence="2 3">
    <name type="scientific">Mortierella hygrophila</name>
    <dbReference type="NCBI Taxonomy" id="979708"/>
    <lineage>
        <taxon>Eukaryota</taxon>
        <taxon>Fungi</taxon>
        <taxon>Fungi incertae sedis</taxon>
        <taxon>Mucoromycota</taxon>
        <taxon>Mortierellomycotina</taxon>
        <taxon>Mortierellomycetes</taxon>
        <taxon>Mortierellales</taxon>
        <taxon>Mortierellaceae</taxon>
        <taxon>Mortierella</taxon>
    </lineage>
</organism>
<dbReference type="InterPro" id="IPR032675">
    <property type="entry name" value="LRR_dom_sf"/>
</dbReference>
<evidence type="ECO:0000256" key="1">
    <source>
        <dbReference type="SAM" id="MobiDB-lite"/>
    </source>
</evidence>
<comment type="caution">
    <text evidence="2">The sequence shown here is derived from an EMBL/GenBank/DDBJ whole genome shotgun (WGS) entry which is preliminary data.</text>
</comment>
<dbReference type="AlphaFoldDB" id="A0A9P6FAK6"/>
<dbReference type="EMBL" id="JAAAXW010000067">
    <property type="protein sequence ID" value="KAF9545716.1"/>
    <property type="molecule type" value="Genomic_DNA"/>
</dbReference>
<dbReference type="Gene3D" id="1.20.1280.50">
    <property type="match status" value="1"/>
</dbReference>
<reference evidence="2" key="1">
    <citation type="journal article" date="2020" name="Fungal Divers.">
        <title>Resolving the Mortierellaceae phylogeny through synthesis of multi-gene phylogenetics and phylogenomics.</title>
        <authorList>
            <person name="Vandepol N."/>
            <person name="Liber J."/>
            <person name="Desiro A."/>
            <person name="Na H."/>
            <person name="Kennedy M."/>
            <person name="Barry K."/>
            <person name="Grigoriev I.V."/>
            <person name="Miller A.N."/>
            <person name="O'Donnell K."/>
            <person name="Stajich J.E."/>
            <person name="Bonito G."/>
        </authorList>
    </citation>
    <scope>NUCLEOTIDE SEQUENCE</scope>
    <source>
        <strain evidence="2">NRRL 2591</strain>
    </source>
</reference>
<evidence type="ECO:0000313" key="3">
    <source>
        <dbReference type="Proteomes" id="UP000723463"/>
    </source>
</evidence>
<protein>
    <recommendedName>
        <fullName evidence="4">F-box domain-containing protein</fullName>
    </recommendedName>
</protein>
<dbReference type="Gene3D" id="3.80.10.10">
    <property type="entry name" value="Ribonuclease Inhibitor"/>
    <property type="match status" value="1"/>
</dbReference>
<evidence type="ECO:0000313" key="2">
    <source>
        <dbReference type="EMBL" id="KAF9545716.1"/>
    </source>
</evidence>
<accession>A0A9P6FAK6</accession>
<name>A0A9P6FAK6_9FUNG</name>
<proteinExistence type="predicted"/>
<dbReference type="Proteomes" id="UP000723463">
    <property type="component" value="Unassembled WGS sequence"/>
</dbReference>
<keyword evidence="3" id="KW-1185">Reference proteome</keyword>